<evidence type="ECO:0000256" key="2">
    <source>
        <dbReference type="SAM" id="MobiDB-lite"/>
    </source>
</evidence>
<organism evidence="6 7">
    <name type="scientific">Colletotrichum lupini</name>
    <dbReference type="NCBI Taxonomy" id="145971"/>
    <lineage>
        <taxon>Eukaryota</taxon>
        <taxon>Fungi</taxon>
        <taxon>Dikarya</taxon>
        <taxon>Ascomycota</taxon>
        <taxon>Pezizomycotina</taxon>
        <taxon>Sordariomycetes</taxon>
        <taxon>Hypocreomycetidae</taxon>
        <taxon>Glomerellales</taxon>
        <taxon>Glomerellaceae</taxon>
        <taxon>Colletotrichum</taxon>
        <taxon>Colletotrichum acutatum species complex</taxon>
    </lineage>
</organism>
<evidence type="ECO:0000313" key="6">
    <source>
        <dbReference type="EMBL" id="UQC90373.1"/>
    </source>
</evidence>
<dbReference type="RefSeq" id="XP_049151974.1">
    <property type="nucleotide sequence ID" value="XM_049294827.1"/>
</dbReference>
<feature type="region of interest" description="Disordered" evidence="2">
    <location>
        <begin position="925"/>
        <end position="946"/>
    </location>
</feature>
<dbReference type="InterPro" id="IPR022093">
    <property type="entry name" value="Rad26-like_helical"/>
</dbReference>
<proteinExistence type="predicted"/>
<sequence length="1076" mass="117953">MDEFNDDDFDDLNDTTLQELENNAIQFTQAQRKQDSQSQTLPPHHDPSQVENYDDLEFEDDDLDDAEVTNELLPPVTRPSVDKTISQQQQQQHQHQHPPQPLAARHPPLPPQQRWNPPPAHANPPTLSSRPRYPPPVPTYNASVASQRFQPAHPAAPYRPPPSQFVRPAPPSSARFNPPQSQSQLHAAPGNDVIAALQQRLRALESELNSARGEASIIRTNSTKAEQDHAAEVSRLKKQNAEQAARQERAVEAAIAAERQATTELQFLQRDMKDASTRPRRRENAPVSAAPGTTTPKKAAKTWGVADGFDDMDIAPSPTKNRGKTRDPGPVAIPLSERTPTKGKRKRPPVDSPVMALETDAQDVIMVDDTGTTAIPVQYPGPAPTTLPFEFLQVILDHGSLHGEPPTFDILSRYAYPSDPTTSFASFIFQHLPLMGTPLNPVQLLVDFARLVIQMWSQCLRENFLRPIWDLASLLSFTLQLQTISVVPQIVSDLVPTLQQSIYLVAEARFKSQDGDVSAGAATETLQQHVDTTYILSLLNASAAACATTMLEADGGAQTRQAEFWQLITLDLVLILLTPKQQLDDIIGMLDMLCTSTLPDSLGPIILGKDADLAARMIIDKVSLNLVDLPRAVSSVSQKHAVRFAVLRTLMAFTRTPYGARQVAGHVSVIPRLVTALGELVDVLYDLSDPVVDTSSGGLSPSHMNLAVGTTPDDRRDGVNDLDDGRSGVSLLVSQIILLLHTMVTDPQTANVANILSKLSMSHGGSQRYILSLSRLNFAEEDLVYENAIDADTVDRAHELLEIAVTPDEGDSIAISFGFTYPKWHRSFWNSQYPDARTLGSLLNDNECRYAKGALTSYSASFSTKAISKCIITLAVARLKRPTHDRECGESCITSPRSDLQDPLETIGLIRNRLQTFFDYRNSAEKRGPQASHYPQEGPTPREMLGPRGLRVTRFGCADPQALRWRRNRSFTSGKAFALQLSAYQSSPNSARAPESRGSISSDKAATWDGSSKPRLGPSPDDNNNNTTVTFAGLEVGGSESKTTTQQDKRAEVSDGGTPPPEDPSHPIMNSIYDAT</sequence>
<dbReference type="Pfam" id="PF12331">
    <property type="entry name" value="Rad26-like_helical_rpts"/>
    <property type="match status" value="1"/>
</dbReference>
<dbReference type="GeneID" id="73349837"/>
<dbReference type="EMBL" id="CP019480">
    <property type="protein sequence ID" value="UQC90373.1"/>
    <property type="molecule type" value="Genomic_DNA"/>
</dbReference>
<feature type="region of interest" description="Disordered" evidence="2">
    <location>
        <begin position="28"/>
        <end position="191"/>
    </location>
</feature>
<keyword evidence="7" id="KW-1185">Reference proteome</keyword>
<feature type="region of interest" description="Disordered" evidence="2">
    <location>
        <begin position="985"/>
        <end position="1076"/>
    </location>
</feature>
<dbReference type="Pfam" id="PF21046">
    <property type="entry name" value="Rad26-like_C"/>
    <property type="match status" value="1"/>
</dbReference>
<feature type="region of interest" description="Disordered" evidence="2">
    <location>
        <begin position="702"/>
        <end position="721"/>
    </location>
</feature>
<keyword evidence="1" id="KW-0175">Coiled coil</keyword>
<feature type="compositionally biased region" description="Polar residues" evidence="2">
    <location>
        <begin position="140"/>
        <end position="149"/>
    </location>
</feature>
<feature type="compositionally biased region" description="Polar residues" evidence="2">
    <location>
        <begin position="174"/>
        <end position="185"/>
    </location>
</feature>
<evidence type="ECO:0000256" key="1">
    <source>
        <dbReference type="SAM" id="Coils"/>
    </source>
</evidence>
<feature type="domain" description="Rad26-like helical repeats" evidence="3">
    <location>
        <begin position="498"/>
        <end position="743"/>
    </location>
</feature>
<accession>A0A9Q8T6Z2</accession>
<dbReference type="AlphaFoldDB" id="A0A9Q8T6Z2"/>
<evidence type="ECO:0000259" key="5">
    <source>
        <dbReference type="Pfam" id="PF21048"/>
    </source>
</evidence>
<feature type="compositionally biased region" description="Pro residues" evidence="2">
    <location>
        <begin position="107"/>
        <end position="122"/>
    </location>
</feature>
<feature type="compositionally biased region" description="Acidic residues" evidence="2">
    <location>
        <begin position="52"/>
        <end position="68"/>
    </location>
</feature>
<feature type="coiled-coil region" evidence="1">
    <location>
        <begin position="194"/>
        <end position="221"/>
    </location>
</feature>
<name>A0A9Q8T6Z2_9PEZI</name>
<feature type="compositionally biased region" description="Polar residues" evidence="2">
    <location>
        <begin position="28"/>
        <end position="41"/>
    </location>
</feature>
<evidence type="ECO:0000259" key="3">
    <source>
        <dbReference type="Pfam" id="PF12331"/>
    </source>
</evidence>
<dbReference type="Proteomes" id="UP000830671">
    <property type="component" value="Chromosome 8"/>
</dbReference>
<feature type="region of interest" description="Disordered" evidence="2">
    <location>
        <begin position="273"/>
        <end position="352"/>
    </location>
</feature>
<evidence type="ECO:0000313" key="7">
    <source>
        <dbReference type="Proteomes" id="UP000830671"/>
    </source>
</evidence>
<feature type="domain" description="Rad26-like N-terminal" evidence="5">
    <location>
        <begin position="391"/>
        <end position="438"/>
    </location>
</feature>
<dbReference type="InterPro" id="IPR048380">
    <property type="entry name" value="Rad26-like_N"/>
</dbReference>
<protein>
    <submittedName>
        <fullName evidence="6">DNA repair protein Rad26</fullName>
    </submittedName>
</protein>
<dbReference type="InterPro" id="IPR048379">
    <property type="entry name" value="Rad26-like_C"/>
</dbReference>
<dbReference type="KEGG" id="clup:CLUP02_15903"/>
<feature type="compositionally biased region" description="Pro residues" evidence="2">
    <location>
        <begin position="157"/>
        <end position="171"/>
    </location>
</feature>
<reference evidence="6" key="1">
    <citation type="journal article" date="2021" name="Mol. Plant Microbe Interact.">
        <title>Complete Genome Sequence of the Plant-Pathogenic Fungus Colletotrichum lupini.</title>
        <authorList>
            <person name="Baroncelli R."/>
            <person name="Pensec F."/>
            <person name="Da Lio D."/>
            <person name="Boufleur T."/>
            <person name="Vicente I."/>
            <person name="Sarrocco S."/>
            <person name="Picot A."/>
            <person name="Baraldi E."/>
            <person name="Sukno S."/>
            <person name="Thon M."/>
            <person name="Le Floch G."/>
        </authorList>
    </citation>
    <scope>NUCLEOTIDE SEQUENCE</scope>
    <source>
        <strain evidence="6">IMI 504893</strain>
    </source>
</reference>
<gene>
    <name evidence="6" type="ORF">CLUP02_15903</name>
</gene>
<feature type="compositionally biased region" description="Polar residues" evidence="2">
    <location>
        <begin position="1021"/>
        <end position="1030"/>
    </location>
</feature>
<feature type="compositionally biased region" description="Basic and acidic residues" evidence="2">
    <location>
        <begin position="712"/>
        <end position="721"/>
    </location>
</feature>
<dbReference type="Pfam" id="PF21048">
    <property type="entry name" value="Rad26-like_N"/>
    <property type="match status" value="1"/>
</dbReference>
<evidence type="ECO:0000259" key="4">
    <source>
        <dbReference type="Pfam" id="PF21046"/>
    </source>
</evidence>
<feature type="domain" description="Rad26-like C-terminal" evidence="4">
    <location>
        <begin position="753"/>
        <end position="814"/>
    </location>
</feature>